<dbReference type="NCBIfam" id="TIGR01414">
    <property type="entry name" value="autotrans_barl"/>
    <property type="match status" value="1"/>
</dbReference>
<gene>
    <name evidence="2" type="ORF">BSZ19_01415</name>
</gene>
<accession>A0A1Y2JZ38</accession>
<comment type="caution">
    <text evidence="2">The sequence shown here is derived from an EMBL/GenBank/DDBJ whole genome shotgun (WGS) entry which is preliminary data.</text>
</comment>
<feature type="non-terminal residue" evidence="2">
    <location>
        <position position="161"/>
    </location>
</feature>
<reference evidence="2 3" key="1">
    <citation type="submission" date="2017-03" db="EMBL/GenBank/DDBJ databases">
        <title>Whole genome sequences of fourteen strains of Bradyrhizobium canariense and one strain of Bradyrhizobium japonicum isolated from Lupinus (Papilionoideae: Genisteae) species in Algeria.</title>
        <authorList>
            <person name="Crovadore J."/>
            <person name="Chekireb D."/>
            <person name="Brachmann A."/>
            <person name="Chablais R."/>
            <person name="Cochard B."/>
            <person name="Lefort F."/>
        </authorList>
    </citation>
    <scope>NUCLEOTIDE SEQUENCE [LARGE SCALE GENOMIC DNA]</scope>
    <source>
        <strain evidence="2 3">UBMA197</strain>
    </source>
</reference>
<dbReference type="InterPro" id="IPR012332">
    <property type="entry name" value="Autotransporter_pectin_lyase_C"/>
</dbReference>
<dbReference type="InterPro" id="IPR043990">
    <property type="entry name" value="AC_1"/>
</dbReference>
<protein>
    <recommendedName>
        <fullName evidence="1">Autochaperone domain-containing protein</fullName>
    </recommendedName>
</protein>
<dbReference type="InterPro" id="IPR006315">
    <property type="entry name" value="OM_autotransptr_brl_dom"/>
</dbReference>
<name>A0A1Y2JZ38_BRAJP</name>
<dbReference type="Pfam" id="PF18883">
    <property type="entry name" value="AC_1"/>
    <property type="match status" value="1"/>
</dbReference>
<evidence type="ECO:0000313" key="2">
    <source>
        <dbReference type="EMBL" id="OSJ37012.1"/>
    </source>
</evidence>
<evidence type="ECO:0000313" key="3">
    <source>
        <dbReference type="Proteomes" id="UP000193335"/>
    </source>
</evidence>
<organism evidence="2 3">
    <name type="scientific">Bradyrhizobium japonicum</name>
    <dbReference type="NCBI Taxonomy" id="375"/>
    <lineage>
        <taxon>Bacteria</taxon>
        <taxon>Pseudomonadati</taxon>
        <taxon>Pseudomonadota</taxon>
        <taxon>Alphaproteobacteria</taxon>
        <taxon>Hyphomicrobiales</taxon>
        <taxon>Nitrobacteraceae</taxon>
        <taxon>Bradyrhizobium</taxon>
    </lineage>
</organism>
<dbReference type="AlphaFoldDB" id="A0A1Y2JZ38"/>
<feature type="domain" description="Autochaperone" evidence="1">
    <location>
        <begin position="5"/>
        <end position="124"/>
    </location>
</feature>
<dbReference type="RefSeq" id="WP_144030542.1">
    <property type="nucleotide sequence ID" value="NZ_NAFL01000152.1"/>
</dbReference>
<dbReference type="Gene3D" id="2.160.20.20">
    <property type="match status" value="1"/>
</dbReference>
<proteinExistence type="predicted"/>
<dbReference type="GO" id="GO:0019867">
    <property type="term" value="C:outer membrane"/>
    <property type="evidence" value="ECO:0007669"/>
    <property type="project" value="InterPro"/>
</dbReference>
<dbReference type="EMBL" id="NAFL01000152">
    <property type="protein sequence ID" value="OSJ37012.1"/>
    <property type="molecule type" value="Genomic_DNA"/>
</dbReference>
<dbReference type="SUPFAM" id="SSF51126">
    <property type="entry name" value="Pectin lyase-like"/>
    <property type="match status" value="1"/>
</dbReference>
<dbReference type="InterPro" id="IPR011050">
    <property type="entry name" value="Pectin_lyase_fold/virulence"/>
</dbReference>
<dbReference type="CDD" id="cd01344">
    <property type="entry name" value="PL2_Passenger_AT"/>
    <property type="match status" value="1"/>
</dbReference>
<dbReference type="Proteomes" id="UP000193335">
    <property type="component" value="Unassembled WGS sequence"/>
</dbReference>
<evidence type="ECO:0000259" key="1">
    <source>
        <dbReference type="Pfam" id="PF18883"/>
    </source>
</evidence>
<sequence>MTGNSNVTDLTNASSVIQFTPPAGDPTLLSSYKTLTAVNYVGRSGTLGLNTFLGTDGSPSDRLVLDGGAATGNSFLRIRNTTGAGALTTGNGILVVDAINGATTASGAFSLSRPVLAGPYQYTLFRSSVDAVNPQAWYLRSALDCAAHPNLRICGGGGGGG</sequence>